<dbReference type="Proteomes" id="UP001381693">
    <property type="component" value="Unassembled WGS sequence"/>
</dbReference>
<keyword evidence="2 4" id="KW-0732">Signal</keyword>
<dbReference type="Pfam" id="PF06652">
    <property type="entry name" value="Methuselah_N"/>
    <property type="match status" value="1"/>
</dbReference>
<dbReference type="InterPro" id="IPR052808">
    <property type="entry name" value="GPCR_Mth-like"/>
</dbReference>
<evidence type="ECO:0000256" key="3">
    <source>
        <dbReference type="ARBA" id="ARBA00023040"/>
    </source>
</evidence>
<keyword evidence="3" id="KW-0675">Receptor</keyword>
<dbReference type="InterPro" id="IPR036272">
    <property type="entry name" value="Methuselah_N_sf"/>
</dbReference>
<dbReference type="GO" id="GO:0004930">
    <property type="term" value="F:G protein-coupled receptor activity"/>
    <property type="evidence" value="ECO:0007669"/>
    <property type="project" value="UniProtKB-KW"/>
</dbReference>
<comment type="similarity">
    <text evidence="1">Belongs to the G-protein coupled receptor 2 family. Mth subfamily.</text>
</comment>
<reference evidence="6 7" key="1">
    <citation type="submission" date="2023-11" db="EMBL/GenBank/DDBJ databases">
        <title>Halocaridina rubra genome assembly.</title>
        <authorList>
            <person name="Smith C."/>
        </authorList>
    </citation>
    <scope>NUCLEOTIDE SEQUENCE [LARGE SCALE GENOMIC DNA]</scope>
    <source>
        <strain evidence="6">EP-1</strain>
        <tissue evidence="6">Whole</tissue>
    </source>
</reference>
<proteinExistence type="inferred from homology"/>
<gene>
    <name evidence="6" type="ORF">SK128_025711</name>
</gene>
<evidence type="ECO:0000259" key="5">
    <source>
        <dbReference type="Pfam" id="PF06652"/>
    </source>
</evidence>
<evidence type="ECO:0000313" key="6">
    <source>
        <dbReference type="EMBL" id="KAK7085396.1"/>
    </source>
</evidence>
<dbReference type="Gene3D" id="2.170.180.11">
    <property type="entry name" value="Methuselah ectodomain, domain 2"/>
    <property type="match status" value="1"/>
</dbReference>
<evidence type="ECO:0000313" key="7">
    <source>
        <dbReference type="Proteomes" id="UP001381693"/>
    </source>
</evidence>
<evidence type="ECO:0000256" key="1">
    <source>
        <dbReference type="ARBA" id="ARBA00008979"/>
    </source>
</evidence>
<dbReference type="EMBL" id="JAXCGZ010001042">
    <property type="protein sequence ID" value="KAK7085396.1"/>
    <property type="molecule type" value="Genomic_DNA"/>
</dbReference>
<keyword evidence="3" id="KW-0297">G-protein coupled receptor</keyword>
<dbReference type="PANTHER" id="PTHR46953:SF1">
    <property type="entry name" value="G-PROTEIN COUPLED RECEPTOR MTH-LIKE 1-RELATED"/>
    <property type="match status" value="1"/>
</dbReference>
<evidence type="ECO:0000256" key="2">
    <source>
        <dbReference type="ARBA" id="ARBA00022729"/>
    </source>
</evidence>
<dbReference type="AlphaFoldDB" id="A0AAN8XJJ8"/>
<keyword evidence="3" id="KW-0807">Transducer</keyword>
<dbReference type="PANTHER" id="PTHR46953">
    <property type="entry name" value="G-PROTEIN COUPLED RECEPTOR MTH-LIKE 1-RELATED"/>
    <property type="match status" value="1"/>
</dbReference>
<evidence type="ECO:0000256" key="4">
    <source>
        <dbReference type="SAM" id="SignalP"/>
    </source>
</evidence>
<name>A0AAN8XJJ8_HALRR</name>
<protein>
    <recommendedName>
        <fullName evidence="5">Methuselah N-terminal domain-containing protein</fullName>
    </recommendedName>
</protein>
<sequence>MAIRWILLLLCLQHFSMFVKSKENGTKDDDDCKGFTCIRKCCPDDQILNFTNCVVPLDKSHLWTPTFYNGTFPTFMAKPPNLQYLYGRMNCESFLLLPHSSANDSFYLQTNGTLYVPLYNIYYDPHIYCIDKLYVSKYCPEEIALLCFEEDPSPNAGLSCQIVKNYVYPVLLLVMILIMA</sequence>
<keyword evidence="7" id="KW-1185">Reference proteome</keyword>
<feature type="signal peptide" evidence="4">
    <location>
        <begin position="1"/>
        <end position="21"/>
    </location>
</feature>
<dbReference type="InterPro" id="IPR010596">
    <property type="entry name" value="Methuselah_N_dom"/>
</dbReference>
<dbReference type="SUPFAM" id="SSF63877">
    <property type="entry name" value="Methuselah ectodomain"/>
    <property type="match status" value="1"/>
</dbReference>
<comment type="caution">
    <text evidence="6">The sequence shown here is derived from an EMBL/GenBank/DDBJ whole genome shotgun (WGS) entry which is preliminary data.</text>
</comment>
<organism evidence="6 7">
    <name type="scientific">Halocaridina rubra</name>
    <name type="common">Hawaiian red shrimp</name>
    <dbReference type="NCBI Taxonomy" id="373956"/>
    <lineage>
        <taxon>Eukaryota</taxon>
        <taxon>Metazoa</taxon>
        <taxon>Ecdysozoa</taxon>
        <taxon>Arthropoda</taxon>
        <taxon>Crustacea</taxon>
        <taxon>Multicrustacea</taxon>
        <taxon>Malacostraca</taxon>
        <taxon>Eumalacostraca</taxon>
        <taxon>Eucarida</taxon>
        <taxon>Decapoda</taxon>
        <taxon>Pleocyemata</taxon>
        <taxon>Caridea</taxon>
        <taxon>Atyoidea</taxon>
        <taxon>Atyidae</taxon>
        <taxon>Halocaridina</taxon>
    </lineage>
</organism>
<dbReference type="InterPro" id="IPR023311">
    <property type="entry name" value="Methusela_ecto_dom_2"/>
</dbReference>
<accession>A0AAN8XJJ8</accession>
<feature type="domain" description="Methuselah N-terminal" evidence="5">
    <location>
        <begin position="32"/>
        <end position="137"/>
    </location>
</feature>
<feature type="chain" id="PRO_5043013299" description="Methuselah N-terminal domain-containing protein" evidence="4">
    <location>
        <begin position="22"/>
        <end position="180"/>
    </location>
</feature>